<accession>A0A0M0JMI0</accession>
<dbReference type="EMBL" id="JWZX01002662">
    <property type="protein sequence ID" value="KOO27804.1"/>
    <property type="molecule type" value="Genomic_DNA"/>
</dbReference>
<keyword evidence="3" id="KW-1185">Reference proteome</keyword>
<proteinExistence type="predicted"/>
<feature type="region of interest" description="Disordered" evidence="1">
    <location>
        <begin position="1"/>
        <end position="72"/>
    </location>
</feature>
<name>A0A0M0JMI0_9EUKA</name>
<organism evidence="2 3">
    <name type="scientific">Chrysochromulina tobinii</name>
    <dbReference type="NCBI Taxonomy" id="1460289"/>
    <lineage>
        <taxon>Eukaryota</taxon>
        <taxon>Haptista</taxon>
        <taxon>Haptophyta</taxon>
        <taxon>Prymnesiophyceae</taxon>
        <taxon>Prymnesiales</taxon>
        <taxon>Chrysochromulinaceae</taxon>
        <taxon>Chrysochromulina</taxon>
    </lineage>
</organism>
<evidence type="ECO:0000256" key="1">
    <source>
        <dbReference type="SAM" id="MobiDB-lite"/>
    </source>
</evidence>
<dbReference type="AlphaFoldDB" id="A0A0M0JMI0"/>
<protein>
    <submittedName>
        <fullName evidence="2">Uncharacterized protein</fullName>
    </submittedName>
</protein>
<gene>
    <name evidence="2" type="ORF">Ctob_009539</name>
</gene>
<sequence length="72" mass="8246">MCKRESGQARQPYSHRGDGNFARSLRHAPPVVDRSIRSFASESRSKRVSRTSQQRPMGTFEHEHAHCQLSSH</sequence>
<reference evidence="3" key="1">
    <citation type="journal article" date="2015" name="PLoS Genet.">
        <title>Genome Sequence and Transcriptome Analyses of Chrysochromulina tobin: Metabolic Tools for Enhanced Algal Fitness in the Prominent Order Prymnesiales (Haptophyceae).</title>
        <authorList>
            <person name="Hovde B.T."/>
            <person name="Deodato C.R."/>
            <person name="Hunsperger H.M."/>
            <person name="Ryken S.A."/>
            <person name="Yost W."/>
            <person name="Jha R.K."/>
            <person name="Patterson J."/>
            <person name="Monnat R.J. Jr."/>
            <person name="Barlow S.B."/>
            <person name="Starkenburg S.R."/>
            <person name="Cattolico R.A."/>
        </authorList>
    </citation>
    <scope>NUCLEOTIDE SEQUENCE</scope>
    <source>
        <strain evidence="3">CCMP291</strain>
    </source>
</reference>
<evidence type="ECO:0000313" key="2">
    <source>
        <dbReference type="EMBL" id="KOO27804.1"/>
    </source>
</evidence>
<dbReference type="Proteomes" id="UP000037460">
    <property type="component" value="Unassembled WGS sequence"/>
</dbReference>
<evidence type="ECO:0000313" key="3">
    <source>
        <dbReference type="Proteomes" id="UP000037460"/>
    </source>
</evidence>
<comment type="caution">
    <text evidence="2">The sequence shown here is derived from an EMBL/GenBank/DDBJ whole genome shotgun (WGS) entry which is preliminary data.</text>
</comment>